<comment type="caution">
    <text evidence="2">The sequence shown here is derived from an EMBL/GenBank/DDBJ whole genome shotgun (WGS) entry which is preliminary data.</text>
</comment>
<name>A0A5C7JAZ4_9BACT</name>
<sequence>MNNAPKVETLAQSVAALAGGFDEQRNLINEQIAGLSSQYGAQREAIEGTRSQQFNKINEQATGRGMAFSGIPLYEQTQYLANSYLPGLTNLANQENEERMKYRTNIAQLNSQQQQAALSRIDQQQAALNQWNLQQAQLAAQAEQARLDRQFEASQNAANRAAQAGGGGTSAYNTFYTMLQARTGIAQNAGNKDAYVSPATFNQLRSLAERNGMTAAEFNSSYKQFANPKDISGGYKAYGL</sequence>
<protein>
    <submittedName>
        <fullName evidence="2">Uncharacterized protein</fullName>
    </submittedName>
</protein>
<evidence type="ECO:0000313" key="3">
    <source>
        <dbReference type="Proteomes" id="UP000321026"/>
    </source>
</evidence>
<evidence type="ECO:0000313" key="2">
    <source>
        <dbReference type="EMBL" id="TXG78593.1"/>
    </source>
</evidence>
<proteinExistence type="predicted"/>
<reference evidence="2 3" key="1">
    <citation type="submission" date="2018-09" db="EMBL/GenBank/DDBJ databases">
        <title>Metagenome Assembled Genomes from an Advanced Water Purification Facility.</title>
        <authorList>
            <person name="Stamps B.W."/>
            <person name="Spear J.R."/>
        </authorList>
    </citation>
    <scope>NUCLEOTIDE SEQUENCE [LARGE SCALE GENOMIC DNA]</scope>
    <source>
        <strain evidence="2">Bin_63_2</strain>
    </source>
</reference>
<feature type="coiled-coil region" evidence="1">
    <location>
        <begin position="92"/>
        <end position="148"/>
    </location>
</feature>
<dbReference type="Proteomes" id="UP000321026">
    <property type="component" value="Unassembled WGS sequence"/>
</dbReference>
<dbReference type="EMBL" id="SSDS01000010">
    <property type="protein sequence ID" value="TXG78593.1"/>
    <property type="molecule type" value="Genomic_DNA"/>
</dbReference>
<evidence type="ECO:0000256" key="1">
    <source>
        <dbReference type="SAM" id="Coils"/>
    </source>
</evidence>
<accession>A0A5C7JAZ4</accession>
<dbReference type="AlphaFoldDB" id="A0A5C7JAZ4"/>
<organism evidence="2 3">
    <name type="scientific">Candidatus Dojkabacteria bacterium</name>
    <dbReference type="NCBI Taxonomy" id="2099670"/>
    <lineage>
        <taxon>Bacteria</taxon>
        <taxon>Candidatus Dojkabacteria</taxon>
    </lineage>
</organism>
<gene>
    <name evidence="2" type="ORF">E6Q11_00755</name>
</gene>
<keyword evidence="1" id="KW-0175">Coiled coil</keyword>